<gene>
    <name evidence="1" type="ORF">BJ971_004308</name>
</gene>
<proteinExistence type="predicted"/>
<sequence>MDFALDAAYAVVSELFGPGATVPWWAWAVTLLMIFGKLLAPVFQGDPAPSHAAVPAAAPASLPAISPPPARPPVMEFRAGYFPASHFQSDQGR</sequence>
<name>A0A7W7HZP4_9ACTN</name>
<evidence type="ECO:0000313" key="2">
    <source>
        <dbReference type="Proteomes" id="UP000578112"/>
    </source>
</evidence>
<protein>
    <submittedName>
        <fullName evidence="1">Uncharacterized protein</fullName>
    </submittedName>
</protein>
<dbReference type="AlphaFoldDB" id="A0A7W7HZP4"/>
<dbReference type="RefSeq" id="WP_184995018.1">
    <property type="nucleotide sequence ID" value="NZ_BOMK01000020.1"/>
</dbReference>
<evidence type="ECO:0000313" key="1">
    <source>
        <dbReference type="EMBL" id="MBB4763752.1"/>
    </source>
</evidence>
<accession>A0A7W7HZP4</accession>
<dbReference type="Proteomes" id="UP000578112">
    <property type="component" value="Unassembled WGS sequence"/>
</dbReference>
<reference evidence="1 2" key="1">
    <citation type="submission" date="2020-08" db="EMBL/GenBank/DDBJ databases">
        <title>Sequencing the genomes of 1000 actinobacteria strains.</title>
        <authorList>
            <person name="Klenk H.-P."/>
        </authorList>
    </citation>
    <scope>NUCLEOTIDE SEQUENCE [LARGE SCALE GENOMIC DNA]</scope>
    <source>
        <strain evidence="1 2">DSM 43149</strain>
    </source>
</reference>
<keyword evidence="2" id="KW-1185">Reference proteome</keyword>
<organism evidence="1 2">
    <name type="scientific">Actinoplanes digitatis</name>
    <dbReference type="NCBI Taxonomy" id="1868"/>
    <lineage>
        <taxon>Bacteria</taxon>
        <taxon>Bacillati</taxon>
        <taxon>Actinomycetota</taxon>
        <taxon>Actinomycetes</taxon>
        <taxon>Micromonosporales</taxon>
        <taxon>Micromonosporaceae</taxon>
        <taxon>Actinoplanes</taxon>
    </lineage>
</organism>
<comment type="caution">
    <text evidence="1">The sequence shown here is derived from an EMBL/GenBank/DDBJ whole genome shotgun (WGS) entry which is preliminary data.</text>
</comment>
<dbReference type="EMBL" id="JACHNH010000001">
    <property type="protein sequence ID" value="MBB4763752.1"/>
    <property type="molecule type" value="Genomic_DNA"/>
</dbReference>